<feature type="compositionally biased region" description="Basic residues" evidence="1">
    <location>
        <begin position="83"/>
        <end position="97"/>
    </location>
</feature>
<evidence type="ECO:0000256" key="1">
    <source>
        <dbReference type="SAM" id="MobiDB-lite"/>
    </source>
</evidence>
<feature type="compositionally biased region" description="Basic and acidic residues" evidence="1">
    <location>
        <begin position="43"/>
        <end position="54"/>
    </location>
</feature>
<feature type="region of interest" description="Disordered" evidence="1">
    <location>
        <begin position="1"/>
        <end position="105"/>
    </location>
</feature>
<dbReference type="EMBL" id="CP002207">
    <property type="protein sequence ID" value="ADP33576.1"/>
    <property type="molecule type" value="Genomic_DNA"/>
</dbReference>
<evidence type="ECO:0000313" key="3">
    <source>
        <dbReference type="Proteomes" id="UP000006867"/>
    </source>
</evidence>
<proteinExistence type="predicted"/>
<gene>
    <name evidence="2" type="ordered locus">BATR1942_13260</name>
</gene>
<keyword evidence="3" id="KW-1185">Reference proteome</keyword>
<organism evidence="2 3">
    <name type="scientific">Bacillus atrophaeus (strain 1942)</name>
    <dbReference type="NCBI Taxonomy" id="720555"/>
    <lineage>
        <taxon>Bacteria</taxon>
        <taxon>Bacillati</taxon>
        <taxon>Bacillota</taxon>
        <taxon>Bacilli</taxon>
        <taxon>Bacillales</taxon>
        <taxon>Bacillaceae</taxon>
        <taxon>Bacillus</taxon>
    </lineage>
</organism>
<accession>A0ABM5M0B5</accession>
<name>A0ABM5M0B5_BACA1</name>
<protein>
    <submittedName>
        <fullName evidence="2">Uncharacterized protein</fullName>
    </submittedName>
</protein>
<reference evidence="2 3" key="1">
    <citation type="journal article" date="2011" name="Front. Microbiol.">
        <title>Genomic signatures of strain selection and enhancement in Bacillus atrophaeus var. globigii, a historical biowarfare simulant.</title>
        <authorList>
            <person name="Gibbons H.S."/>
            <person name="Broomall S.M."/>
            <person name="McNew L.A."/>
            <person name="Daligault H."/>
            <person name="Chapman C."/>
            <person name="Bruce D."/>
            <person name="Karavis M."/>
            <person name="Krepps M."/>
            <person name="McGregor P.A."/>
            <person name="Hong C."/>
            <person name="Park K.H."/>
            <person name="Akmal A."/>
            <person name="Feldman A."/>
            <person name="Lin J.S."/>
            <person name="Chang W.E."/>
            <person name="Higgs B.W."/>
            <person name="Demirev P."/>
            <person name="Lindquist J."/>
            <person name="Liem A."/>
            <person name="Fochler E."/>
            <person name="Read T.D."/>
            <person name="Tapia R."/>
            <person name="Johnson S."/>
            <person name="Bishop-Lilly K.A."/>
            <person name="Detter C."/>
            <person name="Han C."/>
            <person name="Sozhamannan S."/>
            <person name="Rosenzweig C.N."/>
            <person name="Skowronski E.W."/>
        </authorList>
    </citation>
    <scope>NUCLEOTIDE SEQUENCE [LARGE SCALE GENOMIC DNA]</scope>
    <source>
        <strain evidence="2 3">1942</strain>
    </source>
</reference>
<evidence type="ECO:0000313" key="2">
    <source>
        <dbReference type="EMBL" id="ADP33576.1"/>
    </source>
</evidence>
<dbReference type="RefSeq" id="WP_003324909.1">
    <property type="nucleotide sequence ID" value="NC_014639.1"/>
</dbReference>
<sequence>MRNKRDAASISKLDLDSFVFTPPGSMGWQSHETETGSDDDASEERFSMAGRLKEFPSAAPPPHSGKNKSSKKSGNQASAPPRKEKKRKAPPKNKSRDKRTAVIHLSGKGIVSPWISSIVKGER</sequence>
<dbReference type="Proteomes" id="UP000006867">
    <property type="component" value="Chromosome"/>
</dbReference>